<evidence type="ECO:0000313" key="4">
    <source>
        <dbReference type="EMBL" id="KAG9328435.1"/>
    </source>
</evidence>
<feature type="domain" description="Protein kinase" evidence="3">
    <location>
        <begin position="148"/>
        <end position="438"/>
    </location>
</feature>
<dbReference type="PROSITE" id="PS50011">
    <property type="entry name" value="PROTEIN_KINASE_DOM"/>
    <property type="match status" value="1"/>
</dbReference>
<dbReference type="SUPFAM" id="SSF47986">
    <property type="entry name" value="DEATH domain"/>
    <property type="match status" value="1"/>
</dbReference>
<evidence type="ECO:0000256" key="1">
    <source>
        <dbReference type="ARBA" id="ARBA00022741"/>
    </source>
</evidence>
<protein>
    <recommendedName>
        <fullName evidence="3">Protein kinase domain-containing protein</fullName>
    </recommendedName>
</protein>
<dbReference type="InterPro" id="IPR011029">
    <property type="entry name" value="DEATH-like_dom_sf"/>
</dbReference>
<dbReference type="InterPro" id="IPR011009">
    <property type="entry name" value="Kinase-like_dom_sf"/>
</dbReference>
<dbReference type="Gene3D" id="3.30.200.20">
    <property type="entry name" value="Phosphorylase Kinase, domain 1"/>
    <property type="match status" value="1"/>
</dbReference>
<dbReference type="InterPro" id="IPR000719">
    <property type="entry name" value="Prot_kinase_dom"/>
</dbReference>
<dbReference type="OrthoDB" id="4062651at2759"/>
<reference evidence="4" key="1">
    <citation type="thesis" date="2021" institute="BYU ScholarsArchive" country="Provo, UT, USA">
        <title>Applications of and Algorithms for Genome Assembly and Genomic Analyses with an Emphasis on Marine Teleosts.</title>
        <authorList>
            <person name="Pickett B.D."/>
        </authorList>
    </citation>
    <scope>NUCLEOTIDE SEQUENCE</scope>
    <source>
        <strain evidence="4">HI-2016</strain>
    </source>
</reference>
<dbReference type="AlphaFoldDB" id="A0A8T2MKA7"/>
<dbReference type="Pfam" id="PF00069">
    <property type="entry name" value="Pkinase"/>
    <property type="match status" value="1"/>
</dbReference>
<keyword evidence="5" id="KW-1185">Reference proteome</keyword>
<name>A0A8T2MKA7_9TELE</name>
<dbReference type="Proteomes" id="UP000824540">
    <property type="component" value="Unassembled WGS sequence"/>
</dbReference>
<dbReference type="SUPFAM" id="SSF56112">
    <property type="entry name" value="Protein kinase-like (PK-like)"/>
    <property type="match status" value="1"/>
</dbReference>
<dbReference type="GO" id="GO:0005886">
    <property type="term" value="C:plasma membrane"/>
    <property type="evidence" value="ECO:0007669"/>
    <property type="project" value="TreeGrafter"/>
</dbReference>
<dbReference type="GO" id="GO:0005524">
    <property type="term" value="F:ATP binding"/>
    <property type="evidence" value="ECO:0007669"/>
    <property type="project" value="UniProtKB-KW"/>
</dbReference>
<dbReference type="Gene3D" id="1.10.533.10">
    <property type="entry name" value="Death Domain, Fas"/>
    <property type="match status" value="1"/>
</dbReference>
<dbReference type="InterPro" id="IPR042747">
    <property type="entry name" value="IRAK3_death"/>
</dbReference>
<evidence type="ECO:0000313" key="5">
    <source>
        <dbReference type="Proteomes" id="UP000824540"/>
    </source>
</evidence>
<gene>
    <name evidence="4" type="ORF">JZ751_013960</name>
</gene>
<dbReference type="PANTHER" id="PTHR27001">
    <property type="entry name" value="OS01G0253100 PROTEIN"/>
    <property type="match status" value="1"/>
</dbReference>
<dbReference type="PANTHER" id="PTHR27001:SF939">
    <property type="entry name" value="INTERLEUKIN 1 RECEPTOR ASSOCIATED KINASE 1"/>
    <property type="match status" value="1"/>
</dbReference>
<evidence type="ECO:0000256" key="2">
    <source>
        <dbReference type="ARBA" id="ARBA00022840"/>
    </source>
</evidence>
<dbReference type="CDD" id="cd08796">
    <property type="entry name" value="Death_IRAK-M"/>
    <property type="match status" value="1"/>
</dbReference>
<dbReference type="InterPro" id="IPR000488">
    <property type="entry name" value="Death_dom"/>
</dbReference>
<dbReference type="Gene3D" id="1.10.510.10">
    <property type="entry name" value="Transferase(Phosphotransferase) domain 1"/>
    <property type="match status" value="1"/>
</dbReference>
<keyword evidence="2" id="KW-0067">ATP-binding</keyword>
<dbReference type="GO" id="GO:0007165">
    <property type="term" value="P:signal transduction"/>
    <property type="evidence" value="ECO:0007669"/>
    <property type="project" value="InterPro"/>
</dbReference>
<evidence type="ECO:0000259" key="3">
    <source>
        <dbReference type="PROSITE" id="PS50011"/>
    </source>
</evidence>
<dbReference type="GO" id="GO:0004672">
    <property type="term" value="F:protein kinase activity"/>
    <property type="evidence" value="ECO:0007669"/>
    <property type="project" value="InterPro"/>
</dbReference>
<comment type="caution">
    <text evidence="4">The sequence shown here is derived from an EMBL/GenBank/DDBJ whole genome shotgun (WGS) entry which is preliminary data.</text>
</comment>
<accession>A0A8T2MKA7</accession>
<dbReference type="EMBL" id="JAFBMS010002238">
    <property type="protein sequence ID" value="KAG9328435.1"/>
    <property type="molecule type" value="Genomic_DNA"/>
</dbReference>
<dbReference type="Pfam" id="PF00531">
    <property type="entry name" value="Death"/>
    <property type="match status" value="1"/>
</dbReference>
<proteinExistence type="predicted"/>
<keyword evidence="1" id="KW-0547">Nucleotide-binding</keyword>
<sequence>MAAYIETSMFLFDVPPSLIEKFCKIIDCGDCSLGWRDLAARILPSWLDLRCTERFEAAGKSPTRELLWSWAQKNKTVGDLLAVLKDMGHERALQLFRKGDKTMPTEEPPNTDIGTSIQLSYSTYTDSEGNAQGRAITYSDVKEGTRNFHQNLKVGEGPFSEVYKGVKGNLTFAVKLFKQEKKASWKKLWDTFRTEVEVLQHHQHPNILEFWGCFSEADRYCLVTPYLPNGSLSHRLHDQVGVALSWQERLGIIKGTAKAVHHLHTAQPYSVICGNITSENILLDEWLKPKLSDFGMARLRPHSVNQSCTITLDARPHCTMGYLPEEYIRDGKLSVRLDVYSLGVVVMETLTGLKPVLEKPKHILLVREMEKRDMLYGAVEEQGGMDTCLCHLDPSAGRWPTAMALGLFRLALDSTASRPRGRPDMAMVRSVMGTAGLP</sequence>
<organism evidence="4 5">
    <name type="scientific">Albula glossodonta</name>
    <name type="common">roundjaw bonefish</name>
    <dbReference type="NCBI Taxonomy" id="121402"/>
    <lineage>
        <taxon>Eukaryota</taxon>
        <taxon>Metazoa</taxon>
        <taxon>Chordata</taxon>
        <taxon>Craniata</taxon>
        <taxon>Vertebrata</taxon>
        <taxon>Euteleostomi</taxon>
        <taxon>Actinopterygii</taxon>
        <taxon>Neopterygii</taxon>
        <taxon>Teleostei</taxon>
        <taxon>Albuliformes</taxon>
        <taxon>Albulidae</taxon>
        <taxon>Albula</taxon>
    </lineage>
</organism>